<reference evidence="1 2" key="2">
    <citation type="journal article" date="2016" name="Microb. Ecol.">
        <title>Genome Characteristics of a Novel Type I Methanotroph (Sn10-6) Isolated from a Flooded Indian Rice Field.</title>
        <authorList>
            <person name="Rahalkar M.C."/>
            <person name="Pandit P.S."/>
            <person name="Dhakephalkar P.K."/>
            <person name="Pore S."/>
            <person name="Arora P."/>
            <person name="Kapse N."/>
        </authorList>
    </citation>
    <scope>NUCLEOTIDE SEQUENCE [LARGE SCALE GENOMIC DNA]</scope>
    <source>
        <strain evidence="1 2">Sn10-6</strain>
    </source>
</reference>
<reference evidence="2" key="1">
    <citation type="submission" date="2015-03" db="EMBL/GenBank/DDBJ databases">
        <title>Draft genome sequence of a novel methanotroph (Sn10-6) isolated from flooded ricefield rhizosphere in India.</title>
        <authorList>
            <person name="Pandit P.S."/>
            <person name="Pore S.D."/>
            <person name="Arora P."/>
            <person name="Kapse N.G."/>
            <person name="Dhakephalkar P.K."/>
            <person name="Rahalkar M.C."/>
        </authorList>
    </citation>
    <scope>NUCLEOTIDE SEQUENCE [LARGE SCALE GENOMIC DNA]</scope>
    <source>
        <strain evidence="2">Sn10-6</strain>
    </source>
</reference>
<evidence type="ECO:0008006" key="3">
    <source>
        <dbReference type="Google" id="ProtNLM"/>
    </source>
</evidence>
<dbReference type="AlphaFoldDB" id="A0A0F3IFB0"/>
<organism evidence="1 2">
    <name type="scientific">Methylocucumis oryzae</name>
    <dbReference type="NCBI Taxonomy" id="1632867"/>
    <lineage>
        <taxon>Bacteria</taxon>
        <taxon>Pseudomonadati</taxon>
        <taxon>Pseudomonadota</taxon>
        <taxon>Gammaproteobacteria</taxon>
        <taxon>Methylococcales</taxon>
        <taxon>Methylococcaceae</taxon>
        <taxon>Methylocucumis</taxon>
    </lineage>
</organism>
<gene>
    <name evidence="1" type="ORF">VZ94_18685</name>
</gene>
<protein>
    <recommendedName>
        <fullName evidence="3">Sensor histidine kinase</fullName>
    </recommendedName>
</protein>
<dbReference type="RefSeq" id="WP_045780386.1">
    <property type="nucleotide sequence ID" value="NZ_LAJX01000240.1"/>
</dbReference>
<comment type="caution">
    <text evidence="1">The sequence shown here is derived from an EMBL/GenBank/DDBJ whole genome shotgun (WGS) entry which is preliminary data.</text>
</comment>
<sequence>MDYAASRVTARFLNQHYAGLNSIRDKMLSKNNLSLDALKQKFEDDILLNKSLRPIAWINQYLRPVQITELSPLWKKVCILSESHAEALLFGYFSEILFNAFKYADHDKDEFLTLVFDEKTINDKTYLTCSWLNPVNDKSPALLGTGKGLDAIQEDLKQLNDTENPEESLLVSQQNNQFQVTLFFKKDLLVNDLPSLKIKRKANVE</sequence>
<keyword evidence="2" id="KW-1185">Reference proteome</keyword>
<dbReference type="PATRIC" id="fig|1632867.3.peg.2884"/>
<name>A0A0F3IFB0_9GAMM</name>
<evidence type="ECO:0000313" key="2">
    <source>
        <dbReference type="Proteomes" id="UP000033684"/>
    </source>
</evidence>
<evidence type="ECO:0000313" key="1">
    <source>
        <dbReference type="EMBL" id="KJV05372.1"/>
    </source>
</evidence>
<proteinExistence type="predicted"/>
<accession>A0A0F3IFB0</accession>
<dbReference type="EMBL" id="LAJX01000240">
    <property type="protein sequence ID" value="KJV05372.1"/>
    <property type="molecule type" value="Genomic_DNA"/>
</dbReference>
<dbReference type="Proteomes" id="UP000033684">
    <property type="component" value="Unassembled WGS sequence"/>
</dbReference>